<comment type="caution">
    <text evidence="1">The sequence shown here is derived from an EMBL/GenBank/DDBJ whole genome shotgun (WGS) entry which is preliminary data.</text>
</comment>
<organism evidence="1 2">
    <name type="scientific">Ostreobium quekettii</name>
    <dbReference type="NCBI Taxonomy" id="121088"/>
    <lineage>
        <taxon>Eukaryota</taxon>
        <taxon>Viridiplantae</taxon>
        <taxon>Chlorophyta</taxon>
        <taxon>core chlorophytes</taxon>
        <taxon>Ulvophyceae</taxon>
        <taxon>TCBD clade</taxon>
        <taxon>Bryopsidales</taxon>
        <taxon>Ostreobineae</taxon>
        <taxon>Ostreobiaceae</taxon>
        <taxon>Ostreobium</taxon>
    </lineage>
</organism>
<sequence>MVGFRDVAASLFSPFLEGGRGMRGWVGAAGGWRRVAAVACPGQASSGMAVGWPCWRRVARRACEIEKFILEVFHALWRCSTVQAWGQQVRAGVLAWGGGWWGHRASAALL</sequence>
<dbReference type="EMBL" id="CAJHUC010002614">
    <property type="protein sequence ID" value="CAD7704055.1"/>
    <property type="molecule type" value="Genomic_DNA"/>
</dbReference>
<keyword evidence="2" id="KW-1185">Reference proteome</keyword>
<evidence type="ECO:0000313" key="2">
    <source>
        <dbReference type="Proteomes" id="UP000708148"/>
    </source>
</evidence>
<dbReference type="AlphaFoldDB" id="A0A8S1JD26"/>
<gene>
    <name evidence="1" type="ORF">OSTQU699_LOCUS9412</name>
</gene>
<protein>
    <submittedName>
        <fullName evidence="1">Uncharacterized protein</fullName>
    </submittedName>
</protein>
<evidence type="ECO:0000313" key="1">
    <source>
        <dbReference type="EMBL" id="CAD7704055.1"/>
    </source>
</evidence>
<dbReference type="Proteomes" id="UP000708148">
    <property type="component" value="Unassembled WGS sequence"/>
</dbReference>
<reference evidence="1" key="1">
    <citation type="submission" date="2020-12" db="EMBL/GenBank/DDBJ databases">
        <authorList>
            <person name="Iha C."/>
        </authorList>
    </citation>
    <scope>NUCLEOTIDE SEQUENCE</scope>
</reference>
<proteinExistence type="predicted"/>
<accession>A0A8S1JD26</accession>
<name>A0A8S1JD26_9CHLO</name>